<dbReference type="InterPro" id="IPR001967">
    <property type="entry name" value="Peptidase_S11_N"/>
</dbReference>
<protein>
    <recommendedName>
        <fullName evidence="1">Peptidase S11 D-alanyl-D-alanine carboxypeptidase A N-terminal domain-containing protein</fullName>
    </recommendedName>
</protein>
<dbReference type="InterPro" id="IPR012338">
    <property type="entry name" value="Beta-lactam/transpept-like"/>
</dbReference>
<feature type="non-terminal residue" evidence="2">
    <location>
        <position position="96"/>
    </location>
</feature>
<accession>A0A966LY74</accession>
<comment type="caution">
    <text evidence="2">The sequence shown here is derived from an EMBL/GenBank/DDBJ whole genome shotgun (WGS) entry which is preliminary data.</text>
</comment>
<feature type="domain" description="Peptidase S11 D-alanyl-D-alanine carboxypeptidase A N-terminal" evidence="1">
    <location>
        <begin position="23"/>
        <end position="71"/>
    </location>
</feature>
<dbReference type="EMBL" id="RGOB01000227">
    <property type="protein sequence ID" value="NCU53597.1"/>
    <property type="molecule type" value="Genomic_DNA"/>
</dbReference>
<proteinExistence type="predicted"/>
<reference evidence="2" key="1">
    <citation type="submission" date="2018-10" db="EMBL/GenBank/DDBJ databases">
        <title>Iterative Subtractive Binning of Freshwater Chronoseries Metagenomes Recovers Nearly Complete Genomes from over Four Hundred Novel Species.</title>
        <authorList>
            <person name="Rodriguez-R L.M."/>
            <person name="Tsementzi D."/>
            <person name="Luo C."/>
            <person name="Konstantinidis K.T."/>
        </authorList>
    </citation>
    <scope>NUCLEOTIDE SEQUENCE</scope>
    <source>
        <strain evidence="2">WB8_2A_004</strain>
    </source>
</reference>
<dbReference type="SUPFAM" id="SSF56601">
    <property type="entry name" value="beta-lactamase/transpeptidase-like"/>
    <property type="match status" value="1"/>
</dbReference>
<gene>
    <name evidence="2" type="ORF">EBX74_04900</name>
</gene>
<dbReference type="Gene3D" id="3.40.710.10">
    <property type="entry name" value="DD-peptidase/beta-lactamase superfamily"/>
    <property type="match status" value="1"/>
</dbReference>
<evidence type="ECO:0000313" key="2">
    <source>
        <dbReference type="EMBL" id="NCU53597.1"/>
    </source>
</evidence>
<dbReference type="AlphaFoldDB" id="A0A966LY74"/>
<evidence type="ECO:0000259" key="1">
    <source>
        <dbReference type="Pfam" id="PF00768"/>
    </source>
</evidence>
<evidence type="ECO:0000313" key="3">
    <source>
        <dbReference type="Proteomes" id="UP000747791"/>
    </source>
</evidence>
<dbReference type="GO" id="GO:0009002">
    <property type="term" value="F:serine-type D-Ala-D-Ala carboxypeptidase activity"/>
    <property type="evidence" value="ECO:0007669"/>
    <property type="project" value="InterPro"/>
</dbReference>
<organism evidence="2 3">
    <name type="scientific">Candidatus Fonsibacter lacus</name>
    <dbReference type="NCBI Taxonomy" id="2576439"/>
    <lineage>
        <taxon>Bacteria</taxon>
        <taxon>Pseudomonadati</taxon>
        <taxon>Pseudomonadota</taxon>
        <taxon>Alphaproteobacteria</taxon>
        <taxon>Candidatus Pelagibacterales</taxon>
        <taxon>Candidatus Pelagibacterales incertae sedis</taxon>
        <taxon>Candidatus Fonsibacter</taxon>
    </lineage>
</organism>
<dbReference type="GO" id="GO:0006508">
    <property type="term" value="P:proteolysis"/>
    <property type="evidence" value="ECO:0007669"/>
    <property type="project" value="InterPro"/>
</dbReference>
<dbReference type="Proteomes" id="UP000747791">
    <property type="component" value="Unassembled WGS sequence"/>
</dbReference>
<sequence>MKKQIAIILLAVIFFTSVVDAKKRQPVTATSWLVADGNGKIIKSVNPDDLHSIASITKLMTAMVVLDANQDLNERIEKFTRRQHLQLALIKSNNHS</sequence>
<dbReference type="Pfam" id="PF00768">
    <property type="entry name" value="Peptidase_S11"/>
    <property type="match status" value="1"/>
</dbReference>
<name>A0A966LY74_9PROT</name>